<keyword evidence="4 8" id="KW-0255">Endonuclease</keyword>
<keyword evidence="6 8" id="KW-0460">Magnesium</keyword>
<dbReference type="InterPro" id="IPR021127">
    <property type="entry name" value="CRISPR_associated_Cas2"/>
</dbReference>
<gene>
    <name evidence="9" type="primary">cas2A</name>
    <name evidence="8" type="synonym">cas2</name>
    <name evidence="9" type="ordered locus">Hqrw_1378</name>
</gene>
<proteinExistence type="inferred from homology"/>
<evidence type="ECO:0000256" key="6">
    <source>
        <dbReference type="ARBA" id="ARBA00022842"/>
    </source>
</evidence>
<comment type="function">
    <text evidence="8">CRISPR (clustered regularly interspaced short palindromic repeat), is an adaptive immune system that provides protection against mobile genetic elements (viruses, transposable elements and conjugative plasmids). CRISPR clusters contain sequences complementary to antecedent mobile elements and target invading nucleic acids. CRISPR clusters are transcribed and processed into CRISPR RNA (crRNA). Functions as a ssRNA-specific endoribonuclease. Involved in the integration of spacer DNA into the CRISPR cassette.</text>
</comment>
<organism evidence="9 10">
    <name type="scientific">Haloquadratum walsbyi (strain DSM 16854 / JCM 12705 / C23)</name>
    <dbReference type="NCBI Taxonomy" id="768065"/>
    <lineage>
        <taxon>Archaea</taxon>
        <taxon>Methanobacteriati</taxon>
        <taxon>Methanobacteriota</taxon>
        <taxon>Stenosarchaea group</taxon>
        <taxon>Halobacteria</taxon>
        <taxon>Halobacteriales</taxon>
        <taxon>Haloferacaceae</taxon>
        <taxon>Haloquadratum</taxon>
    </lineage>
</organism>
<evidence type="ECO:0000256" key="4">
    <source>
        <dbReference type="ARBA" id="ARBA00022759"/>
    </source>
</evidence>
<keyword evidence="2 8" id="KW-0540">Nuclease</keyword>
<feature type="binding site" evidence="8">
    <location>
        <position position="8"/>
    </location>
    <ligand>
        <name>Mg(2+)</name>
        <dbReference type="ChEBI" id="CHEBI:18420"/>
        <note>catalytic</note>
    </ligand>
</feature>
<evidence type="ECO:0000256" key="7">
    <source>
        <dbReference type="ARBA" id="ARBA00023118"/>
    </source>
</evidence>
<comment type="similarity">
    <text evidence="8">Belongs to the CRISPR-associated endoribonuclease Cas2 protein family.</text>
</comment>
<dbReference type="HAMAP" id="MF_01471">
    <property type="entry name" value="Cas2"/>
    <property type="match status" value="1"/>
</dbReference>
<dbReference type="SUPFAM" id="SSF143430">
    <property type="entry name" value="TTP0101/SSO1404-like"/>
    <property type="match status" value="1"/>
</dbReference>
<dbReference type="AlphaFoldDB" id="G0LHU5"/>
<evidence type="ECO:0000313" key="10">
    <source>
        <dbReference type="Proteomes" id="UP000007954"/>
    </source>
</evidence>
<dbReference type="RefSeq" id="WP_014555217.1">
    <property type="nucleotide sequence ID" value="NC_017459.1"/>
</dbReference>
<evidence type="ECO:0000256" key="1">
    <source>
        <dbReference type="ARBA" id="ARBA00001946"/>
    </source>
</evidence>
<accession>G0LHU5</accession>
<dbReference type="EMBL" id="FR746099">
    <property type="protein sequence ID" value="CCC39333.1"/>
    <property type="molecule type" value="Genomic_DNA"/>
</dbReference>
<evidence type="ECO:0000256" key="5">
    <source>
        <dbReference type="ARBA" id="ARBA00022801"/>
    </source>
</evidence>
<reference evidence="9 10" key="1">
    <citation type="journal article" date="2011" name="PLoS ONE">
        <title>Haloquadratum walsbyi: limited diversity in a global pond.</title>
        <authorList>
            <person name="Dyall-Smith M."/>
            <person name="Pfeiffer F."/>
            <person name="Klee K."/>
            <person name="Palm P."/>
            <person name="Gross K."/>
            <person name="Schuster S.C."/>
            <person name="Rampp M."/>
            <person name="Oesterhelt D."/>
        </authorList>
    </citation>
    <scope>NUCLEOTIDE SEQUENCE [LARGE SCALE GENOMIC DNA]</scope>
    <source>
        <strain evidence="10">DSM 16854 / JCM 12705 / C23</strain>
    </source>
</reference>
<dbReference type="PIRSF" id="PIRSF032582">
    <property type="entry name" value="Cas2"/>
    <property type="match status" value="1"/>
</dbReference>
<evidence type="ECO:0000256" key="8">
    <source>
        <dbReference type="HAMAP-Rule" id="MF_01471"/>
    </source>
</evidence>
<sequence>MRLAITYDVSDDGNRRQVYQTLQRYGAWRQFSVFEVDITKAERVELENELEAKIEPNDGDRVRIYRLCKACQDKTTNLGMEPPDEQSNVL</sequence>
<dbReference type="NCBIfam" id="TIGR01573">
    <property type="entry name" value="cas2"/>
    <property type="match status" value="1"/>
</dbReference>
<keyword evidence="5 8" id="KW-0378">Hydrolase</keyword>
<dbReference type="GO" id="GO:0016787">
    <property type="term" value="F:hydrolase activity"/>
    <property type="evidence" value="ECO:0007669"/>
    <property type="project" value="UniProtKB-KW"/>
</dbReference>
<dbReference type="InterPro" id="IPR019199">
    <property type="entry name" value="Virulence_VapD/CRISPR_Cas2"/>
</dbReference>
<dbReference type="GeneID" id="12446027"/>
<dbReference type="PANTHER" id="PTHR34405">
    <property type="entry name" value="CRISPR-ASSOCIATED ENDORIBONUCLEASE CAS2"/>
    <property type="match status" value="1"/>
</dbReference>
<dbReference type="Proteomes" id="UP000007954">
    <property type="component" value="Chromosome"/>
</dbReference>
<comment type="cofactor">
    <cofactor evidence="1 8">
        <name>Mg(2+)</name>
        <dbReference type="ChEBI" id="CHEBI:18420"/>
    </cofactor>
</comment>
<dbReference type="Pfam" id="PF09827">
    <property type="entry name" value="CRISPR_Cas2"/>
    <property type="match status" value="1"/>
</dbReference>
<comment type="subunit">
    <text evidence="8">Homodimer, forms a heterotetramer with a Cas1 homodimer.</text>
</comment>
<evidence type="ECO:0000256" key="2">
    <source>
        <dbReference type="ARBA" id="ARBA00022722"/>
    </source>
</evidence>
<dbReference type="GO" id="GO:0051607">
    <property type="term" value="P:defense response to virus"/>
    <property type="evidence" value="ECO:0007669"/>
    <property type="project" value="UniProtKB-UniRule"/>
</dbReference>
<keyword evidence="7 8" id="KW-0051">Antiviral defense</keyword>
<dbReference type="PANTHER" id="PTHR34405:SF3">
    <property type="entry name" value="CRISPR-ASSOCIATED ENDORIBONUCLEASE CAS2 3"/>
    <property type="match status" value="1"/>
</dbReference>
<dbReference type="EC" id="3.1.-.-" evidence="8"/>
<dbReference type="CDD" id="cd09725">
    <property type="entry name" value="Cas2_I_II_III"/>
    <property type="match status" value="1"/>
</dbReference>
<dbReference type="KEGG" id="hwc:Hqrw_1378"/>
<protein>
    <recommendedName>
        <fullName evidence="8">CRISPR-associated endoribonuclease Cas2</fullName>
        <ecNumber evidence="8">3.1.-.-</ecNumber>
    </recommendedName>
</protein>
<dbReference type="GO" id="GO:0004521">
    <property type="term" value="F:RNA endonuclease activity"/>
    <property type="evidence" value="ECO:0007669"/>
    <property type="project" value="InterPro"/>
</dbReference>
<dbReference type="OrthoDB" id="75992at2157"/>
<dbReference type="GO" id="GO:0043571">
    <property type="term" value="P:maintenance of CRISPR repeat elements"/>
    <property type="evidence" value="ECO:0007669"/>
    <property type="project" value="UniProtKB-UniRule"/>
</dbReference>
<name>G0LHU5_HALWC</name>
<dbReference type="HOGENOM" id="CLU_161124_3_0_2"/>
<keyword evidence="3 8" id="KW-0479">Metal-binding</keyword>
<dbReference type="Gene3D" id="3.30.70.240">
    <property type="match status" value="1"/>
</dbReference>
<dbReference type="GO" id="GO:0046872">
    <property type="term" value="F:metal ion binding"/>
    <property type="evidence" value="ECO:0007669"/>
    <property type="project" value="UniProtKB-UniRule"/>
</dbReference>
<evidence type="ECO:0000313" key="9">
    <source>
        <dbReference type="EMBL" id="CCC39333.1"/>
    </source>
</evidence>
<evidence type="ECO:0000256" key="3">
    <source>
        <dbReference type="ARBA" id="ARBA00022723"/>
    </source>
</evidence>